<sequence>MSDFNTQIIEEFRANEGKVGGMFEGSAMLILTTTGAKTGRTVSSPLVYLPDGDRIVIIASNGGADRNPAWYHNIKANPVVTIEVGADKYEAKAQVVTDRTERDALFARMVERAPGFADYERKTERLIPVIAVNRNN</sequence>
<organism evidence="3 4">
    <name type="scientific">Kibdelosporangium philippinense</name>
    <dbReference type="NCBI Taxonomy" id="211113"/>
    <lineage>
        <taxon>Bacteria</taxon>
        <taxon>Bacillati</taxon>
        <taxon>Actinomycetota</taxon>
        <taxon>Actinomycetes</taxon>
        <taxon>Pseudonocardiales</taxon>
        <taxon>Pseudonocardiaceae</taxon>
        <taxon>Kibdelosporangium</taxon>
    </lineage>
</organism>
<evidence type="ECO:0000256" key="1">
    <source>
        <dbReference type="ARBA" id="ARBA00008710"/>
    </source>
</evidence>
<comment type="similarity">
    <text evidence="1">Belongs to the F420H(2)-dependent quinone reductase family.</text>
</comment>
<gene>
    <name evidence="3" type="ORF">LWC34_21850</name>
</gene>
<reference evidence="3 4" key="1">
    <citation type="submission" date="2021-12" db="EMBL/GenBank/DDBJ databases">
        <title>Genome sequence of Kibdelosporangium philippinense ATCC 49844.</title>
        <authorList>
            <person name="Fedorov E.A."/>
            <person name="Omeragic M."/>
            <person name="Shalygina K.F."/>
            <person name="Maclea K.S."/>
        </authorList>
    </citation>
    <scope>NUCLEOTIDE SEQUENCE [LARGE SCALE GENOMIC DNA]</scope>
    <source>
        <strain evidence="3 4">ATCC 49844</strain>
    </source>
</reference>
<proteinExistence type="inferred from homology"/>
<dbReference type="EMBL" id="JAJVCN010000002">
    <property type="protein sequence ID" value="MCE7005451.1"/>
    <property type="molecule type" value="Genomic_DNA"/>
</dbReference>
<dbReference type="Proteomes" id="UP001521150">
    <property type="component" value="Unassembled WGS sequence"/>
</dbReference>
<evidence type="ECO:0000313" key="4">
    <source>
        <dbReference type="Proteomes" id="UP001521150"/>
    </source>
</evidence>
<evidence type="ECO:0000256" key="2">
    <source>
        <dbReference type="ARBA" id="ARBA00049106"/>
    </source>
</evidence>
<comment type="catalytic activity">
    <reaction evidence="2">
        <text>oxidized coenzyme F420-(gamma-L-Glu)(n) + a quinol + H(+) = reduced coenzyme F420-(gamma-L-Glu)(n) + a quinone</text>
        <dbReference type="Rhea" id="RHEA:39663"/>
        <dbReference type="Rhea" id="RHEA-COMP:12939"/>
        <dbReference type="Rhea" id="RHEA-COMP:14378"/>
        <dbReference type="ChEBI" id="CHEBI:15378"/>
        <dbReference type="ChEBI" id="CHEBI:24646"/>
        <dbReference type="ChEBI" id="CHEBI:132124"/>
        <dbReference type="ChEBI" id="CHEBI:133980"/>
        <dbReference type="ChEBI" id="CHEBI:139511"/>
    </reaction>
</comment>
<keyword evidence="4" id="KW-1185">Reference proteome</keyword>
<dbReference type="InterPro" id="IPR012349">
    <property type="entry name" value="Split_barrel_FMN-bd"/>
</dbReference>
<dbReference type="Pfam" id="PF04075">
    <property type="entry name" value="F420H2_quin_red"/>
    <property type="match status" value="1"/>
</dbReference>
<dbReference type="PANTHER" id="PTHR39428:SF1">
    <property type="entry name" value="F420H(2)-DEPENDENT QUINONE REDUCTASE RV1261C"/>
    <property type="match status" value="1"/>
</dbReference>
<protein>
    <submittedName>
        <fullName evidence="3">Nitroreductase family deazaflavin-dependent oxidoreductase</fullName>
    </submittedName>
</protein>
<dbReference type="RefSeq" id="WP_233727034.1">
    <property type="nucleotide sequence ID" value="NZ_JAJVCN010000002.1"/>
</dbReference>
<comment type="caution">
    <text evidence="3">The sequence shown here is derived from an EMBL/GenBank/DDBJ whole genome shotgun (WGS) entry which is preliminary data.</text>
</comment>
<evidence type="ECO:0000313" key="3">
    <source>
        <dbReference type="EMBL" id="MCE7005451.1"/>
    </source>
</evidence>
<dbReference type="Gene3D" id="2.30.110.10">
    <property type="entry name" value="Electron Transport, Fmn-binding Protein, Chain A"/>
    <property type="match status" value="1"/>
</dbReference>
<dbReference type="InterPro" id="IPR004378">
    <property type="entry name" value="F420H2_quin_Rdtase"/>
</dbReference>
<dbReference type="PANTHER" id="PTHR39428">
    <property type="entry name" value="F420H(2)-DEPENDENT QUINONE REDUCTASE RV1261C"/>
    <property type="match status" value="1"/>
</dbReference>
<name>A0ABS8ZC56_9PSEU</name>
<dbReference type="SUPFAM" id="SSF50475">
    <property type="entry name" value="FMN-binding split barrel"/>
    <property type="match status" value="1"/>
</dbReference>
<dbReference type="NCBIfam" id="TIGR00026">
    <property type="entry name" value="hi_GC_TIGR00026"/>
    <property type="match status" value="1"/>
</dbReference>
<accession>A0ABS8ZC56</accession>